<dbReference type="GO" id="GO:0007059">
    <property type="term" value="P:chromosome segregation"/>
    <property type="evidence" value="ECO:0007669"/>
    <property type="project" value="UniProtKB-UniRule"/>
</dbReference>
<comment type="caution">
    <text evidence="13">The sequence shown here is derived from an EMBL/GenBank/DDBJ whole genome shotgun (WGS) entry which is preliminary data.</text>
</comment>
<dbReference type="AlphaFoldDB" id="A0A1F2WTA7"/>
<feature type="domain" description="Tyr recombinase" evidence="11">
    <location>
        <begin position="117"/>
        <end position="300"/>
    </location>
</feature>
<evidence type="ECO:0000256" key="8">
    <source>
        <dbReference type="ARBA" id="ARBA00023172"/>
    </source>
</evidence>
<dbReference type="InterPro" id="IPR002104">
    <property type="entry name" value="Integrase_catalytic"/>
</dbReference>
<dbReference type="InterPro" id="IPR004107">
    <property type="entry name" value="Integrase_SAM-like_N"/>
</dbReference>
<keyword evidence="3 10" id="KW-0963">Cytoplasm</keyword>
<dbReference type="PROSITE" id="PS51900">
    <property type="entry name" value="CB"/>
    <property type="match status" value="1"/>
</dbReference>
<dbReference type="InterPro" id="IPR044068">
    <property type="entry name" value="CB"/>
</dbReference>
<dbReference type="NCBIfam" id="NF001399">
    <property type="entry name" value="PRK00283.1"/>
    <property type="match status" value="1"/>
</dbReference>
<keyword evidence="9 10" id="KW-0131">Cell cycle</keyword>
<evidence type="ECO:0000256" key="3">
    <source>
        <dbReference type="ARBA" id="ARBA00022490"/>
    </source>
</evidence>
<dbReference type="GO" id="GO:0051301">
    <property type="term" value="P:cell division"/>
    <property type="evidence" value="ECO:0007669"/>
    <property type="project" value="UniProtKB-KW"/>
</dbReference>
<dbReference type="CDD" id="cd00798">
    <property type="entry name" value="INT_XerDC_C"/>
    <property type="match status" value="1"/>
</dbReference>
<dbReference type="GO" id="GO:0006313">
    <property type="term" value="P:DNA transposition"/>
    <property type="evidence" value="ECO:0007669"/>
    <property type="project" value="UniProtKB-UniRule"/>
</dbReference>
<organism evidence="13 14">
    <name type="scientific">Candidatus Solincola sediminis</name>
    <dbReference type="NCBI Taxonomy" id="1797199"/>
    <lineage>
        <taxon>Bacteria</taxon>
        <taxon>Bacillati</taxon>
        <taxon>Actinomycetota</taxon>
        <taxon>Candidatus Geothermincolia</taxon>
        <taxon>Candidatus Geothermincolales</taxon>
        <taxon>Candidatus Geothermincolaceae</taxon>
        <taxon>Candidatus Solincola</taxon>
    </lineage>
</organism>
<keyword evidence="5 10" id="KW-0159">Chromosome partition</keyword>
<dbReference type="STRING" id="1797197.A2Y75_02305"/>
<dbReference type="Gene3D" id="1.10.150.130">
    <property type="match status" value="1"/>
</dbReference>
<feature type="active site" evidence="10">
    <location>
        <position position="252"/>
    </location>
</feature>
<dbReference type="SUPFAM" id="SSF47823">
    <property type="entry name" value="lambda integrase-like, N-terminal domain"/>
    <property type="match status" value="1"/>
</dbReference>
<evidence type="ECO:0000313" key="13">
    <source>
        <dbReference type="EMBL" id="OFW60138.1"/>
    </source>
</evidence>
<evidence type="ECO:0000256" key="2">
    <source>
        <dbReference type="ARBA" id="ARBA00010450"/>
    </source>
</evidence>
<feature type="active site" evidence="10">
    <location>
        <position position="157"/>
    </location>
</feature>
<dbReference type="Proteomes" id="UP000177876">
    <property type="component" value="Unassembled WGS sequence"/>
</dbReference>
<dbReference type="Pfam" id="PF02899">
    <property type="entry name" value="Phage_int_SAM_1"/>
    <property type="match status" value="1"/>
</dbReference>
<evidence type="ECO:0000256" key="5">
    <source>
        <dbReference type="ARBA" id="ARBA00022829"/>
    </source>
</evidence>
<evidence type="ECO:0000259" key="12">
    <source>
        <dbReference type="PROSITE" id="PS51900"/>
    </source>
</evidence>
<feature type="active site" description="O-(3'-phospho-DNA)-tyrosine intermediate" evidence="10">
    <location>
        <position position="287"/>
    </location>
</feature>
<comment type="subunit">
    <text evidence="10">Forms a cyclic heterotetrameric complex composed of two molecules of XerC and two molecules of XerD.</text>
</comment>
<evidence type="ECO:0000256" key="6">
    <source>
        <dbReference type="ARBA" id="ARBA00022908"/>
    </source>
</evidence>
<keyword evidence="7 10" id="KW-0238">DNA-binding</keyword>
<protein>
    <recommendedName>
        <fullName evidence="10">Tyrosine recombinase XerC</fullName>
    </recommendedName>
</protein>
<dbReference type="PANTHER" id="PTHR30349">
    <property type="entry name" value="PHAGE INTEGRASE-RELATED"/>
    <property type="match status" value="1"/>
</dbReference>
<comment type="function">
    <text evidence="10">Site-specific tyrosine recombinase, which acts by catalyzing the cutting and rejoining of the recombining DNA molecules. The XerC-XerD complex is essential to convert dimers of the bacterial chromosome into monomers to permit their segregation at cell division. It also contributes to the segregational stability of plasmids.</text>
</comment>
<dbReference type="PANTHER" id="PTHR30349:SF81">
    <property type="entry name" value="TYROSINE RECOMBINASE XERC"/>
    <property type="match status" value="1"/>
</dbReference>
<dbReference type="GO" id="GO:0009037">
    <property type="term" value="F:tyrosine-based site-specific recombinase activity"/>
    <property type="evidence" value="ECO:0007669"/>
    <property type="project" value="UniProtKB-UniRule"/>
</dbReference>
<dbReference type="InterPro" id="IPR010998">
    <property type="entry name" value="Integrase_recombinase_N"/>
</dbReference>
<evidence type="ECO:0000313" key="14">
    <source>
        <dbReference type="Proteomes" id="UP000177876"/>
    </source>
</evidence>
<comment type="subcellular location">
    <subcellularLocation>
        <location evidence="1 10">Cytoplasm</location>
    </subcellularLocation>
</comment>
<dbReference type="InterPro" id="IPR023009">
    <property type="entry name" value="Tyrosine_recombinase_XerC/XerD"/>
</dbReference>
<dbReference type="InterPro" id="IPR011010">
    <property type="entry name" value="DNA_brk_join_enz"/>
</dbReference>
<feature type="active site" evidence="10">
    <location>
        <position position="278"/>
    </location>
</feature>
<comment type="similarity">
    <text evidence="2">Belongs to the 'phage' integrase family. XerD subfamily.</text>
</comment>
<feature type="active site" evidence="10">
    <location>
        <position position="255"/>
    </location>
</feature>
<dbReference type="InterPro" id="IPR013762">
    <property type="entry name" value="Integrase-like_cat_sf"/>
</dbReference>
<proteinExistence type="inferred from homology"/>
<keyword evidence="4 10" id="KW-0132">Cell division</keyword>
<comment type="similarity">
    <text evidence="10">Belongs to the 'phage' integrase family. XerC subfamily.</text>
</comment>
<evidence type="ECO:0000256" key="9">
    <source>
        <dbReference type="ARBA" id="ARBA00023306"/>
    </source>
</evidence>
<evidence type="ECO:0000259" key="11">
    <source>
        <dbReference type="PROSITE" id="PS51898"/>
    </source>
</evidence>
<reference evidence="13 14" key="1">
    <citation type="journal article" date="2016" name="Nat. Commun.">
        <title>Thousands of microbial genomes shed light on interconnected biogeochemical processes in an aquifer system.</title>
        <authorList>
            <person name="Anantharaman K."/>
            <person name="Brown C.T."/>
            <person name="Hug L.A."/>
            <person name="Sharon I."/>
            <person name="Castelle C.J."/>
            <person name="Probst A.J."/>
            <person name="Thomas B.C."/>
            <person name="Singh A."/>
            <person name="Wilkins M.J."/>
            <person name="Karaoz U."/>
            <person name="Brodie E.L."/>
            <person name="Williams K.H."/>
            <person name="Hubbard S.S."/>
            <person name="Banfield J.F."/>
        </authorList>
    </citation>
    <scope>NUCLEOTIDE SEQUENCE [LARGE SCALE GENOMIC DNA]</scope>
</reference>
<dbReference type="Gene3D" id="1.10.443.10">
    <property type="entry name" value="Intergrase catalytic core"/>
    <property type="match status" value="1"/>
</dbReference>
<dbReference type="SUPFAM" id="SSF56349">
    <property type="entry name" value="DNA breaking-rejoining enzymes"/>
    <property type="match status" value="1"/>
</dbReference>
<dbReference type="HAMAP" id="MF_01808">
    <property type="entry name" value="Recomb_XerC_XerD"/>
    <property type="match status" value="1"/>
</dbReference>
<dbReference type="InterPro" id="IPR011932">
    <property type="entry name" value="Recomb_XerD"/>
</dbReference>
<dbReference type="Pfam" id="PF00589">
    <property type="entry name" value="Phage_integrase"/>
    <property type="match status" value="1"/>
</dbReference>
<dbReference type="EMBL" id="MELK01000006">
    <property type="protein sequence ID" value="OFW60138.1"/>
    <property type="molecule type" value="Genomic_DNA"/>
</dbReference>
<dbReference type="NCBIfam" id="NF040815">
    <property type="entry name" value="recomb_XerA_Arch"/>
    <property type="match status" value="1"/>
</dbReference>
<evidence type="ECO:0000256" key="1">
    <source>
        <dbReference type="ARBA" id="ARBA00004496"/>
    </source>
</evidence>
<evidence type="ECO:0000256" key="7">
    <source>
        <dbReference type="ARBA" id="ARBA00023125"/>
    </source>
</evidence>
<feature type="domain" description="Core-binding (CB)" evidence="12">
    <location>
        <begin position="10"/>
        <end position="96"/>
    </location>
</feature>
<evidence type="ECO:0000256" key="10">
    <source>
        <dbReference type="HAMAP-Rule" id="MF_01808"/>
    </source>
</evidence>
<dbReference type="InterPro" id="IPR050090">
    <property type="entry name" value="Tyrosine_recombinase_XerCD"/>
</dbReference>
<evidence type="ECO:0000256" key="4">
    <source>
        <dbReference type="ARBA" id="ARBA00022618"/>
    </source>
</evidence>
<accession>A0A1F2WTA7</accession>
<dbReference type="NCBIfam" id="TIGR02225">
    <property type="entry name" value="recomb_XerD"/>
    <property type="match status" value="1"/>
</dbReference>
<keyword evidence="6 10" id="KW-0229">DNA integration</keyword>
<dbReference type="PROSITE" id="PS51898">
    <property type="entry name" value="TYR_RECOMBINASE"/>
    <property type="match status" value="1"/>
</dbReference>
<dbReference type="GO" id="GO:0003677">
    <property type="term" value="F:DNA binding"/>
    <property type="evidence" value="ECO:0007669"/>
    <property type="project" value="UniProtKB-UniRule"/>
</dbReference>
<dbReference type="GO" id="GO:0005737">
    <property type="term" value="C:cytoplasm"/>
    <property type="evidence" value="ECO:0007669"/>
    <property type="project" value="UniProtKB-SubCell"/>
</dbReference>
<keyword evidence="8 10" id="KW-0233">DNA recombination</keyword>
<feature type="active site" evidence="10">
    <location>
        <position position="181"/>
    </location>
</feature>
<gene>
    <name evidence="10" type="primary">xerC</name>
    <name evidence="13" type="ORF">A2Y75_02305</name>
</gene>
<sequence>MPDKSDANNFQWDSLLKEFLLFLRVEKALSPKTIEAYGRDLRRWAEFMARKGRRSPGEVEREDITAFMEELSRVGLSARSRARATASLRSFERFLVEEGVDERMQTLSLPGPRHEQRLPRVLSQDEVALLLDQPWLEDPGGLRDKAILETLYGTGIRISELTGLDIEDLDLGENEVRVMGKGSRERVVPVGNAAAQALKDYLRLGRPALAKTARERAIFLNKRSGRLSRQGTWGLVKKYAGRVGLRDKMTPHTLRHSCATHLLENGADLRYIQELLGHASISTTQIYTHLSKGKIREAYLKAHPHASTSTL</sequence>
<name>A0A1F2WTA7_9ACTN</name>